<dbReference type="EMBL" id="JAJNEC010000004">
    <property type="protein sequence ID" value="MCD2422140.1"/>
    <property type="molecule type" value="Genomic_DNA"/>
</dbReference>
<evidence type="ECO:0000259" key="2">
    <source>
        <dbReference type="Pfam" id="PF00582"/>
    </source>
</evidence>
<protein>
    <submittedName>
        <fullName evidence="3">Universal stress protein</fullName>
    </submittedName>
</protein>
<evidence type="ECO:0000313" key="3">
    <source>
        <dbReference type="EMBL" id="MCD2422140.1"/>
    </source>
</evidence>
<evidence type="ECO:0000256" key="1">
    <source>
        <dbReference type="ARBA" id="ARBA00008791"/>
    </source>
</evidence>
<dbReference type="Proteomes" id="UP001199816">
    <property type="component" value="Unassembled WGS sequence"/>
</dbReference>
<evidence type="ECO:0000313" key="4">
    <source>
        <dbReference type="Proteomes" id="UP001199816"/>
    </source>
</evidence>
<dbReference type="PANTHER" id="PTHR46268">
    <property type="entry name" value="STRESS RESPONSE PROTEIN NHAX"/>
    <property type="match status" value="1"/>
</dbReference>
<name>A0ABS8PMQ1_9BACT</name>
<dbReference type="Gene3D" id="3.40.50.12370">
    <property type="match status" value="1"/>
</dbReference>
<dbReference type="PANTHER" id="PTHR46268:SF6">
    <property type="entry name" value="UNIVERSAL STRESS PROTEIN UP12"/>
    <property type="match status" value="1"/>
</dbReference>
<feature type="domain" description="UspA" evidence="2">
    <location>
        <begin position="1"/>
        <end position="140"/>
    </location>
</feature>
<organism evidence="3 4">
    <name type="scientific">Niabella pedocola</name>
    <dbReference type="NCBI Taxonomy" id="1752077"/>
    <lineage>
        <taxon>Bacteria</taxon>
        <taxon>Pseudomonadati</taxon>
        <taxon>Bacteroidota</taxon>
        <taxon>Chitinophagia</taxon>
        <taxon>Chitinophagales</taxon>
        <taxon>Chitinophagaceae</taxon>
        <taxon>Niabella</taxon>
    </lineage>
</organism>
<reference evidence="3 4" key="1">
    <citation type="submission" date="2021-11" db="EMBL/GenBank/DDBJ databases">
        <title>Genomic of Niabella pedocola.</title>
        <authorList>
            <person name="Wu T."/>
        </authorList>
    </citation>
    <scope>NUCLEOTIDE SEQUENCE [LARGE SCALE GENOMIC DNA]</scope>
    <source>
        <strain evidence="3 4">JCM 31011</strain>
    </source>
</reference>
<gene>
    <name evidence="3" type="ORF">LQ567_05155</name>
</gene>
<dbReference type="RefSeq" id="WP_231003043.1">
    <property type="nucleotide sequence ID" value="NZ_JAJNEC010000004.1"/>
</dbReference>
<sequence length="272" mass="30453">MKTILVLVDFSKAALNAVNYAVEMAKSCDASLLLLYVCDLPVNFTQVPVSLEMDDDRLNAEAELIKLRVRIHRRTGGTLRIFSEVRNGNFFSEVKLFCEHVRPYLVIMGSQGASRLEKAVWGGHTLYEMRHLPWTLLAVPYRARFSPIKKVALAWDFLHPAEQLPVQKIGQLIIDFGADLHIVSAGRGNEDAFHFGCTVLNAQAGFQRLAPVFHYLEDKNTSKSIITFVEKNGFDLLLILPGVHSLLQEAVFPGYAKKIILHCSVPVIALHS</sequence>
<accession>A0ABS8PMQ1</accession>
<keyword evidence="4" id="KW-1185">Reference proteome</keyword>
<dbReference type="CDD" id="cd00293">
    <property type="entry name" value="USP-like"/>
    <property type="match status" value="1"/>
</dbReference>
<comment type="caution">
    <text evidence="3">The sequence shown here is derived from an EMBL/GenBank/DDBJ whole genome shotgun (WGS) entry which is preliminary data.</text>
</comment>
<dbReference type="InterPro" id="IPR006016">
    <property type="entry name" value="UspA"/>
</dbReference>
<proteinExistence type="inferred from homology"/>
<dbReference type="Pfam" id="PF00582">
    <property type="entry name" value="Usp"/>
    <property type="match status" value="1"/>
</dbReference>
<comment type="similarity">
    <text evidence="1">Belongs to the universal stress protein A family.</text>
</comment>
<dbReference type="SUPFAM" id="SSF52402">
    <property type="entry name" value="Adenine nucleotide alpha hydrolases-like"/>
    <property type="match status" value="2"/>
</dbReference>